<keyword evidence="2" id="KW-1185">Reference proteome</keyword>
<accession>A0A8X6R410</accession>
<dbReference type="EMBL" id="BMAW01039638">
    <property type="protein sequence ID" value="GFU56615.1"/>
    <property type="molecule type" value="Genomic_DNA"/>
</dbReference>
<reference evidence="1" key="1">
    <citation type="submission" date="2020-08" db="EMBL/GenBank/DDBJ databases">
        <title>Multicomponent nature underlies the extraordinary mechanical properties of spider dragline silk.</title>
        <authorList>
            <person name="Kono N."/>
            <person name="Nakamura H."/>
            <person name="Mori M."/>
            <person name="Yoshida Y."/>
            <person name="Ohtoshi R."/>
            <person name="Malay A.D."/>
            <person name="Moran D.A.P."/>
            <person name="Tomita M."/>
            <person name="Numata K."/>
            <person name="Arakawa K."/>
        </authorList>
    </citation>
    <scope>NUCLEOTIDE SEQUENCE</scope>
</reference>
<proteinExistence type="predicted"/>
<dbReference type="Proteomes" id="UP000887013">
    <property type="component" value="Unassembled WGS sequence"/>
</dbReference>
<dbReference type="AlphaFoldDB" id="A0A8X6R410"/>
<protein>
    <submittedName>
        <fullName evidence="1">Uncharacterized protein</fullName>
    </submittedName>
</protein>
<name>A0A8X6R410_NEPPI</name>
<sequence length="94" mass="11041">MYSQPLFLSKLSAVTIRERLFTCIPHERTVWTSDIEIVLDLVQGTTSRNMGVLVYNVGISRCSVRKILRESNIHPRYFTLSVVDFDYSYFFYVH</sequence>
<gene>
    <name evidence="1" type="ORF">NPIL_527401</name>
</gene>
<organism evidence="1 2">
    <name type="scientific">Nephila pilipes</name>
    <name type="common">Giant wood spider</name>
    <name type="synonym">Nephila maculata</name>
    <dbReference type="NCBI Taxonomy" id="299642"/>
    <lineage>
        <taxon>Eukaryota</taxon>
        <taxon>Metazoa</taxon>
        <taxon>Ecdysozoa</taxon>
        <taxon>Arthropoda</taxon>
        <taxon>Chelicerata</taxon>
        <taxon>Arachnida</taxon>
        <taxon>Araneae</taxon>
        <taxon>Araneomorphae</taxon>
        <taxon>Entelegynae</taxon>
        <taxon>Araneoidea</taxon>
        <taxon>Nephilidae</taxon>
        <taxon>Nephila</taxon>
    </lineage>
</organism>
<evidence type="ECO:0000313" key="1">
    <source>
        <dbReference type="EMBL" id="GFU56615.1"/>
    </source>
</evidence>
<evidence type="ECO:0000313" key="2">
    <source>
        <dbReference type="Proteomes" id="UP000887013"/>
    </source>
</evidence>
<comment type="caution">
    <text evidence="1">The sequence shown here is derived from an EMBL/GenBank/DDBJ whole genome shotgun (WGS) entry which is preliminary data.</text>
</comment>